<sequence>MIPFLRLTIVWIIGIILAIYYPIKLSITLVLLCALITLYIGAFKFIKGNIAPVDFSWLNPIGLLVLLVMSYGNVLLHAVQKQQNSLTAWLSVNPNLEGYQIYIEKVYKASRYVCKASVTHIRNHSGWHSSNGHLRLYFSKKDAYEPIKGHTLLIRGTPVRSLYHSQIPQAHSIISLHNTHQPLYHHTLHKMDKDFIQLSTQKSKQNRTWPVIIRQWCNQILTTKLQDTQAIAMVETLLFGQKDRFNPLIRKAYIDTGTIHVLAVSGLHVTMVYTLIGAVFRFFFTKMGFFTLSEICTMLVLWLYSWLCSFSPPIVRATTMITMARLGFLMRRGSNHYNGLFFSAFAILIWNPCLLLHCSFQLSYMATLGILYLQPHIHSVITVKNYWLQKIWTATSLSISAQISTLPIILYYFKQFPLYFIIANWAVVPAIFMILILSLLWLAGSYLPIVGTVLGFTLTKLIFVTNTFVCWMAQWPMSTLQNCSVTGYEVFLLYLILISICLFLKYKNLIYPLLITVCIACYAAGAIQSTIAAQRQCKLICYHNYALSFTLQDHNGDLICHNLQPIHNVPYLRRWSGGIMAVWHGKVILAIDSIPSDWYSWHGAKLEADYLLIKQKLLDEITTLEKVVKFQTLVIYSHTAHHHQLRDAAEIKLRDTAEIKKIDKKLSTDVIWLRPGMQKMLTWSIKQ</sequence>
<evidence type="ECO:0000256" key="2">
    <source>
        <dbReference type="ARBA" id="ARBA00022475"/>
    </source>
</evidence>
<feature type="transmembrane region" description="Helical" evidence="6">
    <location>
        <begin position="58"/>
        <end position="76"/>
    </location>
</feature>
<feature type="domain" description="ComEC/Rec2-related protein" evidence="7">
    <location>
        <begin position="237"/>
        <end position="504"/>
    </location>
</feature>
<evidence type="ECO:0000256" key="5">
    <source>
        <dbReference type="ARBA" id="ARBA00023136"/>
    </source>
</evidence>
<evidence type="ECO:0000259" key="7">
    <source>
        <dbReference type="Pfam" id="PF03772"/>
    </source>
</evidence>
<gene>
    <name evidence="8" type="ORF">EDM02_04860</name>
</gene>
<dbReference type="Pfam" id="PF03772">
    <property type="entry name" value="Competence"/>
    <property type="match status" value="1"/>
</dbReference>
<feature type="transmembrane region" description="Helical" evidence="6">
    <location>
        <begin position="449"/>
        <end position="473"/>
    </location>
</feature>
<feature type="transmembrane region" description="Helical" evidence="6">
    <location>
        <begin position="391"/>
        <end position="413"/>
    </location>
</feature>
<comment type="subcellular location">
    <subcellularLocation>
        <location evidence="1">Cell membrane</location>
        <topology evidence="1">Multi-pass membrane protein</topology>
    </subcellularLocation>
</comment>
<dbReference type="PANTHER" id="PTHR30619:SF1">
    <property type="entry name" value="RECOMBINATION PROTEIN 2"/>
    <property type="match status" value="1"/>
</dbReference>
<keyword evidence="3 6" id="KW-0812">Transmembrane</keyword>
<accession>A0A3N2QAS3</accession>
<dbReference type="AlphaFoldDB" id="A0A3N2QAS3"/>
<keyword evidence="4 6" id="KW-1133">Transmembrane helix</keyword>
<name>A0A3N2QAS3_9BACT</name>
<feature type="transmembrane region" description="Helical" evidence="6">
    <location>
        <begin position="485"/>
        <end position="504"/>
    </location>
</feature>
<evidence type="ECO:0000313" key="8">
    <source>
        <dbReference type="EMBL" id="ROT46885.1"/>
    </source>
</evidence>
<evidence type="ECO:0000256" key="4">
    <source>
        <dbReference type="ARBA" id="ARBA00022989"/>
    </source>
</evidence>
<evidence type="ECO:0000256" key="6">
    <source>
        <dbReference type="SAM" id="Phobius"/>
    </source>
</evidence>
<dbReference type="NCBIfam" id="TIGR00360">
    <property type="entry name" value="ComEC_N-term"/>
    <property type="match status" value="1"/>
</dbReference>
<dbReference type="InterPro" id="IPR004477">
    <property type="entry name" value="ComEC_N"/>
</dbReference>
<dbReference type="InterPro" id="IPR052159">
    <property type="entry name" value="Competence_DNA_uptake"/>
</dbReference>
<keyword evidence="5 6" id="KW-0472">Membrane</keyword>
<dbReference type="Proteomes" id="UP000270927">
    <property type="component" value="Unassembled WGS sequence"/>
</dbReference>
<evidence type="ECO:0000256" key="3">
    <source>
        <dbReference type="ARBA" id="ARBA00022692"/>
    </source>
</evidence>
<reference evidence="8 9" key="1">
    <citation type="submission" date="2018-09" db="EMBL/GenBank/DDBJ databases">
        <title>Comparative Genomics of Wolbachia-Cardinium Dual Endosymbiosis in a Plant-Parasitic Nematode.</title>
        <authorList>
            <person name="Brown A.M.V."/>
            <person name="Wasala S.K."/>
            <person name="Howe D.K."/>
            <person name="Peetz A.B."/>
            <person name="Zasada I.A."/>
            <person name="Denver D.R."/>
        </authorList>
    </citation>
    <scope>NUCLEOTIDE SEQUENCE [LARGE SCALE GENOMIC DNA]</scope>
    <source>
        <strain evidence="8 9">Pp_1</strain>
    </source>
</reference>
<feature type="transmembrane region" description="Helical" evidence="6">
    <location>
        <begin position="510"/>
        <end position="533"/>
    </location>
</feature>
<dbReference type="RefSeq" id="WP_123663483.1">
    <property type="nucleotide sequence ID" value="NZ_RARA01000027.1"/>
</dbReference>
<dbReference type="OrthoDB" id="9761531at2"/>
<proteinExistence type="predicted"/>
<keyword evidence="2" id="KW-1003">Cell membrane</keyword>
<dbReference type="EMBL" id="RARA01000027">
    <property type="protein sequence ID" value="ROT46885.1"/>
    <property type="molecule type" value="Genomic_DNA"/>
</dbReference>
<comment type="caution">
    <text evidence="8">The sequence shown here is derived from an EMBL/GenBank/DDBJ whole genome shotgun (WGS) entry which is preliminary data.</text>
</comment>
<feature type="transmembrane region" description="Helical" evidence="6">
    <location>
        <begin position="420"/>
        <end position="443"/>
    </location>
</feature>
<evidence type="ECO:0000313" key="9">
    <source>
        <dbReference type="Proteomes" id="UP000270927"/>
    </source>
</evidence>
<feature type="transmembrane region" description="Helical" evidence="6">
    <location>
        <begin position="259"/>
        <end position="280"/>
    </location>
</feature>
<evidence type="ECO:0000256" key="1">
    <source>
        <dbReference type="ARBA" id="ARBA00004651"/>
    </source>
</evidence>
<dbReference type="PANTHER" id="PTHR30619">
    <property type="entry name" value="DNA INTERNALIZATION/COMPETENCE PROTEIN COMEC/REC2"/>
    <property type="match status" value="1"/>
</dbReference>
<dbReference type="GO" id="GO:0005886">
    <property type="term" value="C:plasma membrane"/>
    <property type="evidence" value="ECO:0007669"/>
    <property type="project" value="UniProtKB-SubCell"/>
</dbReference>
<feature type="transmembrane region" description="Helical" evidence="6">
    <location>
        <begin position="7"/>
        <end position="23"/>
    </location>
</feature>
<protein>
    <submittedName>
        <fullName evidence="8">ComEC family competence protein</fullName>
    </submittedName>
</protein>
<keyword evidence="9" id="KW-1185">Reference proteome</keyword>
<feature type="transmembrane region" description="Helical" evidence="6">
    <location>
        <begin position="340"/>
        <end position="371"/>
    </location>
</feature>
<organism evidence="8 9">
    <name type="scientific">Candidatus Cardinium hertigii</name>
    <dbReference type="NCBI Taxonomy" id="247481"/>
    <lineage>
        <taxon>Bacteria</taxon>
        <taxon>Pseudomonadati</taxon>
        <taxon>Bacteroidota</taxon>
        <taxon>Cytophagia</taxon>
        <taxon>Cytophagales</taxon>
        <taxon>Amoebophilaceae</taxon>
        <taxon>Candidatus Cardinium</taxon>
    </lineage>
</organism>